<dbReference type="Gene3D" id="2.40.50.100">
    <property type="match status" value="1"/>
</dbReference>
<evidence type="ECO:0000313" key="3">
    <source>
        <dbReference type="EMBL" id="TCS89816.1"/>
    </source>
</evidence>
<keyword evidence="2" id="KW-0812">Transmembrane</keyword>
<name>A0A4R3KXU6_9SPHI</name>
<organism evidence="3 4">
    <name type="scientific">Anseongella ginsenosidimutans</name>
    <dbReference type="NCBI Taxonomy" id="496056"/>
    <lineage>
        <taxon>Bacteria</taxon>
        <taxon>Pseudomonadati</taxon>
        <taxon>Bacteroidota</taxon>
        <taxon>Sphingobacteriia</taxon>
        <taxon>Sphingobacteriales</taxon>
        <taxon>Sphingobacteriaceae</taxon>
        <taxon>Anseongella</taxon>
    </lineage>
</organism>
<feature type="coiled-coil region" evidence="1">
    <location>
        <begin position="180"/>
        <end position="207"/>
    </location>
</feature>
<evidence type="ECO:0000256" key="1">
    <source>
        <dbReference type="SAM" id="Coils"/>
    </source>
</evidence>
<keyword evidence="4" id="KW-1185">Reference proteome</keyword>
<reference evidence="3 4" key="1">
    <citation type="submission" date="2019-03" db="EMBL/GenBank/DDBJ databases">
        <title>Genomic Encyclopedia of Type Strains, Phase IV (KMG-IV): sequencing the most valuable type-strain genomes for metagenomic binning, comparative biology and taxonomic classification.</title>
        <authorList>
            <person name="Goeker M."/>
        </authorList>
    </citation>
    <scope>NUCLEOTIDE SEQUENCE [LARGE SCALE GENOMIC DNA]</scope>
    <source>
        <strain evidence="3 4">DSM 21100</strain>
    </source>
</reference>
<accession>A0A4R3KXU6</accession>
<sequence length="432" mass="48584">MKKETTNQPTSTEIHSDDIADIIGTPPSSLVRWGITWVFVVLVAIVALTAFIRYPDLVRAPVRINATNAPKAVIARMTGNLVNILVTEKDTVSQGQPLGWMESTADHRQVLALLDLLHGLRDSLLQEMDAAHAVIEAPTSLRLGELQGSYQAFYQSYLNYRSAVGTGIYLKRRAYLLEDLRNIGLQRAQLEQQRDLQQREYALAEQEFERYKVLAEKEVISPSEYQKQRTVLLAKQHPLEQTETSLLANDASRTAKVKELADLDNQIAEEKSKFMQALNSLVSEMQQWKVQHVLSAPQRGMVVYAGIIQPHQHVEAGQEVFYVNPGSSDFFGEVNVPQYNMGKVKVGQEVLLKLDSYPFQEYGVLHGEVGQLNRVPYHDSVFLSRVDIQSEPDEGAIRLTTGMVGTAEIITEDASLLQRLMRNVRLVMERGN</sequence>
<protein>
    <submittedName>
        <fullName evidence="3">HlyD family secretion protein</fullName>
    </submittedName>
</protein>
<dbReference type="InterPro" id="IPR050739">
    <property type="entry name" value="MFP"/>
</dbReference>
<dbReference type="Gene3D" id="2.40.30.170">
    <property type="match status" value="1"/>
</dbReference>
<evidence type="ECO:0000313" key="4">
    <source>
        <dbReference type="Proteomes" id="UP000295807"/>
    </source>
</evidence>
<dbReference type="SUPFAM" id="SSF51230">
    <property type="entry name" value="Single hybrid motif"/>
    <property type="match status" value="1"/>
</dbReference>
<dbReference type="PANTHER" id="PTHR30386:SF28">
    <property type="entry name" value="EXPORTED PROTEIN"/>
    <property type="match status" value="1"/>
</dbReference>
<dbReference type="Proteomes" id="UP000295807">
    <property type="component" value="Unassembled WGS sequence"/>
</dbReference>
<gene>
    <name evidence="3" type="ORF">EDD80_10113</name>
</gene>
<dbReference type="OrthoDB" id="7057889at2"/>
<evidence type="ECO:0000256" key="2">
    <source>
        <dbReference type="SAM" id="Phobius"/>
    </source>
</evidence>
<keyword evidence="2" id="KW-0472">Membrane</keyword>
<comment type="caution">
    <text evidence="3">The sequence shown here is derived from an EMBL/GenBank/DDBJ whole genome shotgun (WGS) entry which is preliminary data.</text>
</comment>
<dbReference type="RefSeq" id="WP_132127303.1">
    <property type="nucleotide sequence ID" value="NZ_CP042432.1"/>
</dbReference>
<dbReference type="EMBL" id="SMAD01000001">
    <property type="protein sequence ID" value="TCS89816.1"/>
    <property type="molecule type" value="Genomic_DNA"/>
</dbReference>
<dbReference type="AlphaFoldDB" id="A0A4R3KXU6"/>
<keyword evidence="2" id="KW-1133">Transmembrane helix</keyword>
<keyword evidence="1" id="KW-0175">Coiled coil</keyword>
<dbReference type="PANTHER" id="PTHR30386">
    <property type="entry name" value="MEMBRANE FUSION SUBUNIT OF EMRAB-TOLC MULTIDRUG EFFLUX PUMP"/>
    <property type="match status" value="1"/>
</dbReference>
<dbReference type="InterPro" id="IPR011053">
    <property type="entry name" value="Single_hybrid_motif"/>
</dbReference>
<proteinExistence type="predicted"/>
<dbReference type="PRINTS" id="PR01490">
    <property type="entry name" value="RTXTOXIND"/>
</dbReference>
<feature type="transmembrane region" description="Helical" evidence="2">
    <location>
        <begin position="34"/>
        <end position="54"/>
    </location>
</feature>